<dbReference type="Proteomes" id="UP000278152">
    <property type="component" value="Chromosome"/>
</dbReference>
<accession>A0A3G9K3D2</accession>
<feature type="domain" description="O-GlcNAc transferase C-terminal" evidence="6">
    <location>
        <begin position="518"/>
        <end position="705"/>
    </location>
</feature>
<comment type="pathway">
    <text evidence="1">Protein modification; protein glycosylation.</text>
</comment>
<evidence type="ECO:0000313" key="8">
    <source>
        <dbReference type="Proteomes" id="UP000278152"/>
    </source>
</evidence>
<keyword evidence="5" id="KW-0802">TPR repeat</keyword>
<evidence type="ECO:0000256" key="5">
    <source>
        <dbReference type="ARBA" id="ARBA00022803"/>
    </source>
</evidence>
<dbReference type="EMBL" id="AP019314">
    <property type="protein sequence ID" value="BBH41614.1"/>
    <property type="molecule type" value="Genomic_DNA"/>
</dbReference>
<protein>
    <recommendedName>
        <fullName evidence="6">O-GlcNAc transferase C-terminal domain-containing protein</fullName>
    </recommendedName>
</protein>
<dbReference type="PANTHER" id="PTHR44835:SF1">
    <property type="entry name" value="PROTEIN O-GLCNAC TRANSFERASE"/>
    <property type="match status" value="1"/>
</dbReference>
<dbReference type="Gene3D" id="3.40.50.2000">
    <property type="entry name" value="Glycogen Phosphorylase B"/>
    <property type="match status" value="1"/>
</dbReference>
<dbReference type="Pfam" id="PF13844">
    <property type="entry name" value="Glyco_transf_41"/>
    <property type="match status" value="2"/>
</dbReference>
<evidence type="ECO:0000256" key="1">
    <source>
        <dbReference type="ARBA" id="ARBA00004922"/>
    </source>
</evidence>
<dbReference type="Gene3D" id="3.40.50.11380">
    <property type="match status" value="1"/>
</dbReference>
<dbReference type="KEGG" id="mvz:myaer102_42320"/>
<keyword evidence="3" id="KW-0808">Transferase</keyword>
<evidence type="ECO:0000256" key="3">
    <source>
        <dbReference type="ARBA" id="ARBA00022679"/>
    </source>
</evidence>
<feature type="domain" description="O-GlcNAc transferase C-terminal" evidence="6">
    <location>
        <begin position="347"/>
        <end position="508"/>
    </location>
</feature>
<keyword evidence="2" id="KW-0328">Glycosyltransferase</keyword>
<dbReference type="RefSeq" id="WP_125731745.1">
    <property type="nucleotide sequence ID" value="NZ_AP019314.1"/>
</dbReference>
<evidence type="ECO:0000256" key="2">
    <source>
        <dbReference type="ARBA" id="ARBA00022676"/>
    </source>
</evidence>
<dbReference type="GO" id="GO:0016757">
    <property type="term" value="F:glycosyltransferase activity"/>
    <property type="evidence" value="ECO:0007669"/>
    <property type="project" value="UniProtKB-KW"/>
</dbReference>
<name>A0A3G9K3D2_MICVR</name>
<dbReference type="InterPro" id="IPR029489">
    <property type="entry name" value="OGT/SEC/SPY_C"/>
</dbReference>
<keyword evidence="4" id="KW-0677">Repeat</keyword>
<evidence type="ECO:0000259" key="6">
    <source>
        <dbReference type="Pfam" id="PF13844"/>
    </source>
</evidence>
<sequence>MSWQNEVKTALENNQYDIVSQFYEELIEREPLEISYYWYLGLSYLLQAKEEEAQATWLLVFTQGEEQETESWLLELSNILAAEANRQLELENLEITWLIRKHLQEINPSYLDNLLHLTLVEIKLNRFHPQQLQEWQILELITQGSVNSQLLEQVVIAVIPYAHEYTIELVRLSLSYLDNSPELLNHVITVTRHFAFEKYQPIYSVDLAEAFLPLYPENLYLVANLFWFYVSVPNYQKAIKFIKEFKDKSQTIDLKMFSQSLLFNGSLRASKWNDIPSICQEYKHLIKKFLEEKPQDIHPLVREALLTVMNPISYYEDNPKENRPLLSQIGSFFQETYKGMLGFKEESFEKPREDNPNKKLKIGYIAQNLKRHPVGFLSRWTINYHNREQFDIHLYMVSQPVDEITKQWFSNPADKIYHATADSLATYRKIKEDNIDILVDLDSGTGPMVVQVIALKPAPIQVNWLGFDGSGLPAVDYLLADAYVLPENAQEYYQEKIWRLPDAFVAVDGFEIAVPTLRREDLGINNDAVIYLSSQTAIKRNPAMIRLQMQIIKSVPNSYFLIQGVADDNSLLDLFCQIAAEVGVETNRIKMLPLYQTETYRANLAIADVVLDTYPFNGGTTTLETLWMGIPLVVKVGQQWSSRNGYTLMMNAGITEGISWSDEEYVQWGIKLGLDRNLREEVRWKLRKSRHTSPLWNAKQFTRDLETAYRQMWNKLNGFYFGSPI</sequence>
<proteinExistence type="predicted"/>
<organism evidence="7 8">
    <name type="scientific">Microcystis viridis NIES-102</name>
    <dbReference type="NCBI Taxonomy" id="213615"/>
    <lineage>
        <taxon>Bacteria</taxon>
        <taxon>Bacillati</taxon>
        <taxon>Cyanobacteriota</taxon>
        <taxon>Cyanophyceae</taxon>
        <taxon>Oscillatoriophycideae</taxon>
        <taxon>Chroococcales</taxon>
        <taxon>Microcystaceae</taxon>
        <taxon>Microcystis</taxon>
    </lineage>
</organism>
<dbReference type="SUPFAM" id="SSF53756">
    <property type="entry name" value="UDP-Glycosyltransferase/glycogen phosphorylase"/>
    <property type="match status" value="1"/>
</dbReference>
<evidence type="ECO:0000313" key="7">
    <source>
        <dbReference type="EMBL" id="BBH41614.1"/>
    </source>
</evidence>
<reference evidence="7 8" key="1">
    <citation type="submission" date="2018-11" db="EMBL/GenBank/DDBJ databases">
        <title>Complete genome sequence of Microcystis aeruginosa NIES-102.</title>
        <authorList>
            <person name="Yamaguchi H."/>
            <person name="Suzuki S."/>
            <person name="Kawachi M."/>
        </authorList>
    </citation>
    <scope>NUCLEOTIDE SEQUENCE [LARGE SCALE GENOMIC DNA]</scope>
    <source>
        <strain evidence="7 8">NIES-102</strain>
    </source>
</reference>
<dbReference type="PANTHER" id="PTHR44835">
    <property type="entry name" value="UDP-N-ACETYLGLUCOSAMINE--PEPTIDE N-ACETYLGLUCOSAMINYLTRANSFERASE SPINDLY-RELATED"/>
    <property type="match status" value="1"/>
</dbReference>
<dbReference type="InterPro" id="IPR051939">
    <property type="entry name" value="Glycosyltr_41/O-GlcNAc_trsf"/>
</dbReference>
<gene>
    <name evidence="7" type="ORF">myaer102_42320</name>
</gene>
<dbReference type="AlphaFoldDB" id="A0A3G9K3D2"/>
<evidence type="ECO:0000256" key="4">
    <source>
        <dbReference type="ARBA" id="ARBA00022737"/>
    </source>
</evidence>